<evidence type="ECO:0000256" key="7">
    <source>
        <dbReference type="SAM" id="MobiDB-lite"/>
    </source>
</evidence>
<dbReference type="PANTHER" id="PTHR47540:SF2">
    <property type="entry name" value="ZN(II)2CYS6 TRANSCRIPTION FACTOR (EUROFUNG)"/>
    <property type="match status" value="1"/>
</dbReference>
<comment type="subcellular location">
    <subcellularLocation>
        <location evidence="1">Nucleus</location>
    </subcellularLocation>
</comment>
<dbReference type="InterPro" id="IPR036864">
    <property type="entry name" value="Zn2-C6_fun-type_DNA-bd_sf"/>
</dbReference>
<keyword evidence="4" id="KW-0238">DNA-binding</keyword>
<proteinExistence type="predicted"/>
<dbReference type="RefSeq" id="XP_066650206.1">
    <property type="nucleotide sequence ID" value="XM_066801887.1"/>
</dbReference>
<keyword evidence="8" id="KW-0812">Transmembrane</keyword>
<evidence type="ECO:0000256" key="2">
    <source>
        <dbReference type="ARBA" id="ARBA00022723"/>
    </source>
</evidence>
<reference evidence="10 11" key="1">
    <citation type="submission" date="2024-04" db="EMBL/GenBank/DDBJ databases">
        <title>Phyllosticta paracitricarpa is synonymous to the EU quarantine fungus P. citricarpa based on phylogenomic analyses.</title>
        <authorList>
            <consortium name="Lawrence Berkeley National Laboratory"/>
            <person name="Van ingen-buijs V.A."/>
            <person name="Van westerhoven A.C."/>
            <person name="Haridas S."/>
            <person name="Skiadas P."/>
            <person name="Martin F."/>
            <person name="Groenewald J.Z."/>
            <person name="Crous P.W."/>
            <person name="Seidl M.F."/>
        </authorList>
    </citation>
    <scope>NUCLEOTIDE SEQUENCE [LARGE SCALE GENOMIC DNA]</scope>
    <source>
        <strain evidence="10 11">CPC 17464</strain>
    </source>
</reference>
<protein>
    <submittedName>
        <fullName evidence="10">Fungal-specific transcription factor domain-containing protein</fullName>
    </submittedName>
</protein>
<evidence type="ECO:0000259" key="9">
    <source>
        <dbReference type="PROSITE" id="PS50048"/>
    </source>
</evidence>
<dbReference type="PROSITE" id="PS00463">
    <property type="entry name" value="ZN2_CY6_FUNGAL_1"/>
    <property type="match status" value="1"/>
</dbReference>
<evidence type="ECO:0000256" key="8">
    <source>
        <dbReference type="SAM" id="Phobius"/>
    </source>
</evidence>
<keyword evidence="3" id="KW-0805">Transcription regulation</keyword>
<dbReference type="EMBL" id="JBBPEH010000015">
    <property type="protein sequence ID" value="KAK7529840.1"/>
    <property type="molecule type" value="Genomic_DNA"/>
</dbReference>
<dbReference type="Gene3D" id="4.10.240.10">
    <property type="entry name" value="Zn(2)-C6 fungal-type DNA-binding domain"/>
    <property type="match status" value="1"/>
</dbReference>
<keyword evidence="6" id="KW-0539">Nucleus</keyword>
<keyword evidence="2" id="KW-0479">Metal-binding</keyword>
<keyword evidence="5" id="KW-0804">Transcription</keyword>
<dbReference type="InterPro" id="IPR051711">
    <property type="entry name" value="Stress_Response_Reg"/>
</dbReference>
<dbReference type="CDD" id="cd00067">
    <property type="entry name" value="GAL4"/>
    <property type="match status" value="1"/>
</dbReference>
<feature type="compositionally biased region" description="Basic and acidic residues" evidence="7">
    <location>
        <begin position="40"/>
        <end position="50"/>
    </location>
</feature>
<feature type="region of interest" description="Disordered" evidence="7">
    <location>
        <begin position="108"/>
        <end position="130"/>
    </location>
</feature>
<dbReference type="SMART" id="SM00066">
    <property type="entry name" value="GAL4"/>
    <property type="match status" value="1"/>
</dbReference>
<feature type="compositionally biased region" description="Basic and acidic residues" evidence="7">
    <location>
        <begin position="1"/>
        <end position="10"/>
    </location>
</feature>
<name>A0ABR1L3M9_9PEZI</name>
<evidence type="ECO:0000256" key="5">
    <source>
        <dbReference type="ARBA" id="ARBA00023163"/>
    </source>
</evidence>
<evidence type="ECO:0000256" key="4">
    <source>
        <dbReference type="ARBA" id="ARBA00023125"/>
    </source>
</evidence>
<dbReference type="CDD" id="cd12148">
    <property type="entry name" value="fungal_TF_MHR"/>
    <property type="match status" value="1"/>
</dbReference>
<comment type="caution">
    <text evidence="10">The sequence shown here is derived from an EMBL/GenBank/DDBJ whole genome shotgun (WGS) entry which is preliminary data.</text>
</comment>
<dbReference type="GeneID" id="92034793"/>
<accession>A0ABR1L3M9</accession>
<dbReference type="Pfam" id="PF04082">
    <property type="entry name" value="Fungal_trans"/>
    <property type="match status" value="1"/>
</dbReference>
<dbReference type="PANTHER" id="PTHR47540">
    <property type="entry name" value="THIAMINE REPRESSIBLE GENES REGULATORY PROTEIN THI5"/>
    <property type="match status" value="1"/>
</dbReference>
<feature type="domain" description="Zn(2)-C6 fungal-type" evidence="9">
    <location>
        <begin position="58"/>
        <end position="87"/>
    </location>
</feature>
<dbReference type="SUPFAM" id="SSF57701">
    <property type="entry name" value="Zn2/Cys6 DNA-binding domain"/>
    <property type="match status" value="1"/>
</dbReference>
<feature type="transmembrane region" description="Helical" evidence="8">
    <location>
        <begin position="585"/>
        <end position="605"/>
    </location>
</feature>
<evidence type="ECO:0000256" key="6">
    <source>
        <dbReference type="ARBA" id="ARBA00023242"/>
    </source>
</evidence>
<evidence type="ECO:0000313" key="10">
    <source>
        <dbReference type="EMBL" id="KAK7529840.1"/>
    </source>
</evidence>
<organism evidence="10 11">
    <name type="scientific">Phyllosticta citribraziliensis</name>
    <dbReference type="NCBI Taxonomy" id="989973"/>
    <lineage>
        <taxon>Eukaryota</taxon>
        <taxon>Fungi</taxon>
        <taxon>Dikarya</taxon>
        <taxon>Ascomycota</taxon>
        <taxon>Pezizomycotina</taxon>
        <taxon>Dothideomycetes</taxon>
        <taxon>Dothideomycetes incertae sedis</taxon>
        <taxon>Botryosphaeriales</taxon>
        <taxon>Phyllostictaceae</taxon>
        <taxon>Phyllosticta</taxon>
    </lineage>
</organism>
<evidence type="ECO:0000313" key="11">
    <source>
        <dbReference type="Proteomes" id="UP001360953"/>
    </source>
</evidence>
<sequence>MTDQDARDQIAVEPATPASRMLLSASQSHRAPTNRKRRSDSRAKNPENRQKAPKVSRACDHCKTKKLKCSGTIPCNICTRKSLDCLYDAQYRRGRPPTPPAALCGSRGSNDGIHDPPVPSTHRLENGENRKQKTPTVLLMTENSPVRQSGAATSRSSPALGAAEIEGQIVDPTSNLSFIHRAWRRLALQKQHAVPNVLTGTEHFQPLMSAGDKPFLSGNSYGSLFLDPQSFTDLFNFYFENCVITYRFLNQSFCSTWLQTVIHNCRNSLPLFSNIDHAKAAIVVNILAIASLRKHKASVVSSETTRNDSFILQQSEDFFNASLQLTSIETGLPRLESAQARILQVLYLLQTSRMNQAWHVFGCTVPIVLAISLHRKSIRSRPGGTRTPNADYITTEFRKRTFWVVYTIDKYLAIVFGRPRFYHNDDVDQDFPDRVNDEDMTPDGPSDAEPTMDYHVDSLIFHAKVAKIIDNISREIYSAKPLSNLERLEAVQGFNHQLQEWRKELPPHLGAVRPSSLNASFSRQATALKLAYCHAIMHANRPFLLDQPSNCDSDALQECVSECVGAARVALETINRMFINMKVPYGALWWTPYVTFCALAVVYVLEIQQKSFATGSQKDSTLFSLAEKCQSHLTRTLPSESPSRRYAIIIEELRLEAVSNGGQDSLRADATESEEMNHESNGREMTEQLNGGFHAMFDGPTDAYASASNPIGQWQASDWLDLDFSAFGLSPDVECFMSS</sequence>
<gene>
    <name evidence="10" type="ORF">J3D65DRAFT_641411</name>
</gene>
<dbReference type="PROSITE" id="PS50048">
    <property type="entry name" value="ZN2_CY6_FUNGAL_2"/>
    <property type="match status" value="1"/>
</dbReference>
<dbReference type="Proteomes" id="UP001360953">
    <property type="component" value="Unassembled WGS sequence"/>
</dbReference>
<dbReference type="SMART" id="SM00906">
    <property type="entry name" value="Fungal_trans"/>
    <property type="match status" value="1"/>
</dbReference>
<evidence type="ECO:0000256" key="3">
    <source>
        <dbReference type="ARBA" id="ARBA00023015"/>
    </source>
</evidence>
<dbReference type="Pfam" id="PF00172">
    <property type="entry name" value="Zn_clus"/>
    <property type="match status" value="1"/>
</dbReference>
<keyword evidence="8" id="KW-1133">Transmembrane helix</keyword>
<keyword evidence="8" id="KW-0472">Membrane</keyword>
<evidence type="ECO:0000256" key="1">
    <source>
        <dbReference type="ARBA" id="ARBA00004123"/>
    </source>
</evidence>
<dbReference type="InterPro" id="IPR001138">
    <property type="entry name" value="Zn2Cys6_DnaBD"/>
</dbReference>
<dbReference type="InterPro" id="IPR007219">
    <property type="entry name" value="XnlR_reg_dom"/>
</dbReference>
<feature type="region of interest" description="Disordered" evidence="7">
    <location>
        <begin position="1"/>
        <end position="57"/>
    </location>
</feature>
<keyword evidence="11" id="KW-1185">Reference proteome</keyword>